<name>A0AAW2SQT3_9LAMI</name>
<dbReference type="PRINTS" id="PR00420">
    <property type="entry name" value="RNGMNOXGNASE"/>
</dbReference>
<protein>
    <submittedName>
        <fullName evidence="3">Aurachin C monooxygenase/isomerase</fullName>
    </submittedName>
</protein>
<dbReference type="InterPro" id="IPR053212">
    <property type="entry name" value="DHP_3-monooxygenase"/>
</dbReference>
<dbReference type="PANTHER" id="PTHR47469">
    <property type="entry name" value="MONOOXYGENASE-LIKE"/>
    <property type="match status" value="1"/>
</dbReference>
<dbReference type="AlphaFoldDB" id="A0AAW2SQT3"/>
<gene>
    <name evidence="3" type="ORF">Slati_4365300</name>
</gene>
<feature type="domain" description="FAD-binding" evidence="2">
    <location>
        <begin position="306"/>
        <end position="371"/>
    </location>
</feature>
<dbReference type="SUPFAM" id="SSF51905">
    <property type="entry name" value="FAD/NAD(P)-binding domain"/>
    <property type="match status" value="2"/>
</dbReference>
<dbReference type="GO" id="GO:0004497">
    <property type="term" value="F:monooxygenase activity"/>
    <property type="evidence" value="ECO:0007669"/>
    <property type="project" value="UniProtKB-KW"/>
</dbReference>
<dbReference type="EMBL" id="JACGWN010000016">
    <property type="protein sequence ID" value="KAL0393991.1"/>
    <property type="molecule type" value="Genomic_DNA"/>
</dbReference>
<accession>A0AAW2SQT3</accession>
<proteinExistence type="predicted"/>
<evidence type="ECO:0000313" key="3">
    <source>
        <dbReference type="EMBL" id="KAL0393991.1"/>
    </source>
</evidence>
<evidence type="ECO:0000259" key="2">
    <source>
        <dbReference type="Pfam" id="PF01494"/>
    </source>
</evidence>
<evidence type="ECO:0000256" key="1">
    <source>
        <dbReference type="SAM" id="MobiDB-lite"/>
    </source>
</evidence>
<reference evidence="3" key="1">
    <citation type="submission" date="2020-06" db="EMBL/GenBank/DDBJ databases">
        <authorList>
            <person name="Li T."/>
            <person name="Hu X."/>
            <person name="Zhang T."/>
            <person name="Song X."/>
            <person name="Zhang H."/>
            <person name="Dai N."/>
            <person name="Sheng W."/>
            <person name="Hou X."/>
            <person name="Wei L."/>
        </authorList>
    </citation>
    <scope>NUCLEOTIDE SEQUENCE</scope>
    <source>
        <strain evidence="3">KEN1</strain>
        <tissue evidence="3">Leaf</tissue>
    </source>
</reference>
<dbReference type="Pfam" id="PF01494">
    <property type="entry name" value="FAD_binding_3"/>
    <property type="match status" value="2"/>
</dbReference>
<dbReference type="GO" id="GO:0071949">
    <property type="term" value="F:FAD binding"/>
    <property type="evidence" value="ECO:0007669"/>
    <property type="project" value="InterPro"/>
</dbReference>
<dbReference type="InterPro" id="IPR036188">
    <property type="entry name" value="FAD/NAD-bd_sf"/>
</dbReference>
<reference evidence="3" key="2">
    <citation type="journal article" date="2024" name="Plant">
        <title>Genomic evolution and insights into agronomic trait innovations of Sesamum species.</title>
        <authorList>
            <person name="Miao H."/>
            <person name="Wang L."/>
            <person name="Qu L."/>
            <person name="Liu H."/>
            <person name="Sun Y."/>
            <person name="Le M."/>
            <person name="Wang Q."/>
            <person name="Wei S."/>
            <person name="Zheng Y."/>
            <person name="Lin W."/>
            <person name="Duan Y."/>
            <person name="Cao H."/>
            <person name="Xiong S."/>
            <person name="Wang X."/>
            <person name="Wei L."/>
            <person name="Li C."/>
            <person name="Ma Q."/>
            <person name="Ju M."/>
            <person name="Zhao R."/>
            <person name="Li G."/>
            <person name="Mu C."/>
            <person name="Tian Q."/>
            <person name="Mei H."/>
            <person name="Zhang T."/>
            <person name="Gao T."/>
            <person name="Zhang H."/>
        </authorList>
    </citation>
    <scope>NUCLEOTIDE SEQUENCE</scope>
    <source>
        <strain evidence="3">KEN1</strain>
    </source>
</reference>
<dbReference type="SUPFAM" id="SSF54373">
    <property type="entry name" value="FAD-linked reductases, C-terminal domain"/>
    <property type="match status" value="2"/>
</dbReference>
<dbReference type="PANTHER" id="PTHR47469:SF2">
    <property type="entry name" value="OS06G0597600 PROTEIN"/>
    <property type="match status" value="1"/>
</dbReference>
<feature type="region of interest" description="Disordered" evidence="1">
    <location>
        <begin position="421"/>
        <end position="442"/>
    </location>
</feature>
<keyword evidence="3" id="KW-0560">Oxidoreductase</keyword>
<feature type="domain" description="FAD-binding" evidence="2">
    <location>
        <begin position="746"/>
        <end position="812"/>
    </location>
</feature>
<keyword evidence="3" id="KW-0503">Monooxygenase</keyword>
<dbReference type="InterPro" id="IPR002938">
    <property type="entry name" value="FAD-bd"/>
</dbReference>
<organism evidence="3">
    <name type="scientific">Sesamum latifolium</name>
    <dbReference type="NCBI Taxonomy" id="2727402"/>
    <lineage>
        <taxon>Eukaryota</taxon>
        <taxon>Viridiplantae</taxon>
        <taxon>Streptophyta</taxon>
        <taxon>Embryophyta</taxon>
        <taxon>Tracheophyta</taxon>
        <taxon>Spermatophyta</taxon>
        <taxon>Magnoliopsida</taxon>
        <taxon>eudicotyledons</taxon>
        <taxon>Gunneridae</taxon>
        <taxon>Pentapetalae</taxon>
        <taxon>asterids</taxon>
        <taxon>lamiids</taxon>
        <taxon>Lamiales</taxon>
        <taxon>Pedaliaceae</taxon>
        <taxon>Sesamum</taxon>
    </lineage>
</organism>
<dbReference type="PROSITE" id="PS51257">
    <property type="entry name" value="PROKAR_LIPOPROTEIN"/>
    <property type="match status" value="1"/>
</dbReference>
<dbReference type="Gene3D" id="3.50.50.60">
    <property type="entry name" value="FAD/NAD(P)-binding domain"/>
    <property type="match status" value="2"/>
</dbReference>
<comment type="caution">
    <text evidence="3">The sequence shown here is derived from an EMBL/GenBank/DDBJ whole genome shotgun (WGS) entry which is preliminary data.</text>
</comment>
<sequence length="862" mass="96812">MKAEKRKGKAVVVGGSIAGLSCAHALIAAGWEVVVLEKTCSPPTGCATGAGLGLDPLAQNLIQSWLKQPGILELTTLPLTIDQNQATAGEKKTNWMLTRDENFNFRAAYWSDLHRLLYSALPPEIVRWGHTFLSFSVSDDKTYVKVKSRAFQTDDIVEEVGDLLITADGCLSSIRQRFFPDLKLRYSGYCAWRGVLNCSDNENSETILALKKAFPDLGKCLYFDLGSGTHTVFYELLGKRINWIWYVNQPEPQLKGNSVTMKVSDEMIRTMHEAAEKVWLPELVKVIRETNEPFLNVIYDSEPLDRIFWDNVVLIGDAAHPTTPHGLRSTNMSILDASVLGKRLEKWGVENLNSALKEYQSIRLPVTSKQVLFSRRLGRIKQGLVLPDREPFDPIIASQKDCEELQQKNMPFLHDIPSIRGNNSNLSQESKHTEKQSIGTEMKKTGRKAKAVVVGGSIAGISCAHALIAAGWDVVVLEKTCSPPNSCATGAGLGLDTVSLKLIEPWIKQSELLQRNILPMTIEHEQATDGYKKITRTLTRDENFNFRAVHWADLHSTLYYSLPPQMVLWGHLFLSFCISDDKTSVKVRAKVLQTDETVELVGDLLVAADGCLSSIRKTFLPNLKLRYSGYCAWRGVFDFSDNEKSETTLALKNAYPDLGNCNYFDIGSEGHAILYELINQRINWIWYLNQPEPEFKGNSVTTKVSNDMIEKMYEAAEKVWIPELVKVMRETKEPFLNAIYDSEPLDQFYWDNVVLIGDAAHPISPHGARSTNMSILDAAVLGKCLEKWGVENLSSALKEYQSIRLPVASKQVLFSRQMGRIKQRLPIPDRGLFDPMTASQEESKVLQLRNIPYFSDIPSILM</sequence>